<dbReference type="Proteomes" id="UP000013015">
    <property type="component" value="Unassembled WGS sequence"/>
</dbReference>
<evidence type="ECO:0000256" key="1">
    <source>
        <dbReference type="PIRSR" id="PIRSR640198-1"/>
    </source>
</evidence>
<keyword evidence="2" id="KW-0547">Nucleotide-binding</keyword>
<dbReference type="HOGENOM" id="CLU_038572_0_0_11"/>
<gene>
    <name evidence="4" type="ORF">HMPREF9004_0879</name>
</gene>
<dbReference type="STRING" id="888050.HMPREF9004_0879"/>
<dbReference type="PROSITE" id="PS51459">
    <property type="entry name" value="FIDO"/>
    <property type="match status" value="1"/>
</dbReference>
<evidence type="ECO:0000313" key="4">
    <source>
        <dbReference type="EMBL" id="ENO18310.1"/>
    </source>
</evidence>
<dbReference type="InterPro" id="IPR040198">
    <property type="entry name" value="Fido_containing"/>
</dbReference>
<dbReference type="PANTHER" id="PTHR13504:SF38">
    <property type="entry name" value="FIDO DOMAIN-CONTAINING PROTEIN"/>
    <property type="match status" value="1"/>
</dbReference>
<protein>
    <submittedName>
        <fullName evidence="4">Fic family protein</fullName>
    </submittedName>
</protein>
<accession>N6W719</accession>
<dbReference type="InterPro" id="IPR003812">
    <property type="entry name" value="Fido"/>
</dbReference>
<evidence type="ECO:0000313" key="5">
    <source>
        <dbReference type="Proteomes" id="UP000013015"/>
    </source>
</evidence>
<keyword evidence="5" id="KW-1185">Reference proteome</keyword>
<reference evidence="4 5" key="1">
    <citation type="submission" date="2013-03" db="EMBL/GenBank/DDBJ databases">
        <title>Reference genome for the Human Microbiome Project.</title>
        <authorList>
            <person name="Aqrawi P."/>
            <person name="Ayvaz T."/>
            <person name="Bess C."/>
            <person name="Blankenburg K."/>
            <person name="Coyle M."/>
            <person name="Deng J."/>
            <person name="Forbes L."/>
            <person name="Fowler G."/>
            <person name="Francisco L."/>
            <person name="Fu Q."/>
            <person name="Gibbs R."/>
            <person name="Gross S."/>
            <person name="Gubbala S."/>
            <person name="Hale W."/>
            <person name="Hemphill L."/>
            <person name="Highlander S."/>
            <person name="Hirani K."/>
            <person name="Jackson L."/>
            <person name="Jakkamsetti A."/>
            <person name="Javaid M."/>
            <person name="Jayaseelan J.C."/>
            <person name="Jiang H."/>
            <person name="Joshi V."/>
            <person name="Korchina V."/>
            <person name="Kovar C."/>
            <person name="Lara F."/>
            <person name="Lee S."/>
            <person name="Liu Y."/>
            <person name="Mata R."/>
            <person name="Mathew T."/>
            <person name="Munidasa M."/>
            <person name="Muzny D."/>
            <person name="Nazareth L."/>
            <person name="Ngo R."/>
            <person name="Nguyen L."/>
            <person name="Nguyen N."/>
            <person name="Okwuonu G."/>
            <person name="Ongeri F."/>
            <person name="Palculict T."/>
            <person name="Patil S."/>
            <person name="Petrosino J."/>
            <person name="Pham C."/>
            <person name="Pham P."/>
            <person name="Pu L.-L."/>
            <person name="Qin X."/>
            <person name="Qu J."/>
            <person name="Reid J."/>
            <person name="Ross M."/>
            <person name="Ruth R."/>
            <person name="Saada N."/>
            <person name="San Lucas F."/>
            <person name="Santibanez J."/>
            <person name="Shang Y."/>
            <person name="Simmons D."/>
            <person name="Song X.-Z."/>
            <person name="Tang L.-Y."/>
            <person name="Thornton R."/>
            <person name="Warren J."/>
            <person name="Weissenberger G."/>
            <person name="Wilczek-Boney K."/>
            <person name="Worley K."/>
            <person name="Youmans B."/>
            <person name="Zhang J."/>
            <person name="Zhang L."/>
            <person name="Zhao Z."/>
            <person name="Zhou C."/>
            <person name="Zhu D."/>
            <person name="Zhu Y."/>
        </authorList>
    </citation>
    <scope>NUCLEOTIDE SEQUENCE [LARGE SCALE GENOMIC DNA]</scope>
    <source>
        <strain evidence="4 5">F0333</strain>
    </source>
</reference>
<dbReference type="Gene3D" id="1.10.3290.10">
    <property type="entry name" value="Fido-like domain"/>
    <property type="match status" value="1"/>
</dbReference>
<dbReference type="PATRIC" id="fig|888050.3.peg.834"/>
<keyword evidence="2" id="KW-0067">ATP-binding</keyword>
<evidence type="ECO:0000256" key="2">
    <source>
        <dbReference type="PIRSR" id="PIRSR640198-2"/>
    </source>
</evidence>
<feature type="binding site" evidence="2">
    <location>
        <begin position="227"/>
        <end position="237"/>
    </location>
    <ligand>
        <name>ATP</name>
        <dbReference type="ChEBI" id="CHEBI:30616"/>
    </ligand>
</feature>
<dbReference type="AlphaFoldDB" id="N6W719"/>
<name>N6W719_9ACTO</name>
<evidence type="ECO:0000259" key="3">
    <source>
        <dbReference type="PROSITE" id="PS51459"/>
    </source>
</evidence>
<feature type="domain" description="Fido" evidence="3">
    <location>
        <begin position="190"/>
        <end position="347"/>
    </location>
</feature>
<dbReference type="SUPFAM" id="SSF140931">
    <property type="entry name" value="Fic-like"/>
    <property type="match status" value="1"/>
</dbReference>
<proteinExistence type="predicted"/>
<feature type="binding site" evidence="2">
    <location>
        <begin position="289"/>
        <end position="296"/>
    </location>
    <ligand>
        <name>ATP</name>
        <dbReference type="ChEBI" id="CHEBI:30616"/>
    </ligand>
</feature>
<dbReference type="PANTHER" id="PTHR13504">
    <property type="entry name" value="FIDO DOMAIN-CONTAINING PROTEIN DDB_G0283145"/>
    <property type="match status" value="1"/>
</dbReference>
<dbReference type="GO" id="GO:0005524">
    <property type="term" value="F:ATP binding"/>
    <property type="evidence" value="ECO:0007669"/>
    <property type="project" value="UniProtKB-KW"/>
</dbReference>
<dbReference type="EMBL" id="AQHZ01000015">
    <property type="protein sequence ID" value="ENO18310.1"/>
    <property type="molecule type" value="Genomic_DNA"/>
</dbReference>
<dbReference type="Pfam" id="PF02661">
    <property type="entry name" value="Fic"/>
    <property type="match status" value="1"/>
</dbReference>
<sequence>MEAMKVPISPPATLADMRRILIGGNTDTRHLVDVITSRTLAEDPLYHPWEWFFRHEPPEGFTREEWWVAVRSARAATARPLPLRLTNGQALTFNLPDPLLRLVDEISARARGQIELPEPVVNTATRNRYLVRSLIEESMTSSQLEGAATSRIDAKKMLRENRKPRDRSERMIVNNFLAMKRITELRNESLTPELVCEIHCRVTDGTIDDPAEAGRIQRPGDSRVRIVGDASDEQLLHIPPSAAELPKRLEELCAFANTSSNNEDGPYVPPLVRSITLHFMMGHDHYFADGNGRTARAVFYWSMLNQGFFLTEYLSISRLLLKAPARYARSFLYTEQDEGDLTHFLLEQAKIVERAIIDLDGYLARKTRELKQFGSKLRTLGLNHRQIALLEAFVRDPGAITTVAEHQRTHGVSNQTARTDLQDLHERGYLHVVKSGKAFMWYPGDDIATRIDSGH</sequence>
<feature type="active site" evidence="1">
    <location>
        <position position="285"/>
    </location>
</feature>
<dbReference type="eggNOG" id="COG3177">
    <property type="taxonomic scope" value="Bacteria"/>
</dbReference>
<comment type="caution">
    <text evidence="4">The sequence shown here is derived from an EMBL/GenBank/DDBJ whole genome shotgun (WGS) entry which is preliminary data.</text>
</comment>
<organism evidence="4 5">
    <name type="scientific">Schaalia cardiffensis F0333</name>
    <dbReference type="NCBI Taxonomy" id="888050"/>
    <lineage>
        <taxon>Bacteria</taxon>
        <taxon>Bacillati</taxon>
        <taxon>Actinomycetota</taxon>
        <taxon>Actinomycetes</taxon>
        <taxon>Actinomycetales</taxon>
        <taxon>Actinomycetaceae</taxon>
        <taxon>Schaalia</taxon>
    </lineage>
</organism>
<dbReference type="InterPro" id="IPR036597">
    <property type="entry name" value="Fido-like_dom_sf"/>
</dbReference>